<keyword evidence="1" id="KW-0732">Signal</keyword>
<keyword evidence="3" id="KW-1185">Reference proteome</keyword>
<organism evidence="2 3">
    <name type="scientific">Apiospora kogelbergensis</name>
    <dbReference type="NCBI Taxonomy" id="1337665"/>
    <lineage>
        <taxon>Eukaryota</taxon>
        <taxon>Fungi</taxon>
        <taxon>Dikarya</taxon>
        <taxon>Ascomycota</taxon>
        <taxon>Pezizomycotina</taxon>
        <taxon>Sordariomycetes</taxon>
        <taxon>Xylariomycetidae</taxon>
        <taxon>Amphisphaeriales</taxon>
        <taxon>Apiosporaceae</taxon>
        <taxon>Apiospora</taxon>
    </lineage>
</organism>
<proteinExistence type="predicted"/>
<dbReference type="InterPro" id="IPR036779">
    <property type="entry name" value="LysM_dom_sf"/>
</dbReference>
<sequence length="186" mass="19845">MFALAFGLALLPALGAAYQVDPPSTAAPDTIQDCTYWQAAASDDTCASISAWWGITLEQFNAYLPQNPSQAAGCDLTVGNSYCIEQNFGIPPATPTPSSTSVSSTTSTAAPSATPTSILAVCEDQMGSYNEFCPRCLSGCESRTPDIWGQCFYSIASTMNYYQSDCWQHGGRDCKNQAADKVCPRK</sequence>
<gene>
    <name evidence="2" type="ORF">PG999_014381</name>
</gene>
<evidence type="ECO:0000313" key="3">
    <source>
        <dbReference type="Proteomes" id="UP001392437"/>
    </source>
</evidence>
<reference evidence="2 3" key="1">
    <citation type="submission" date="2023-01" db="EMBL/GenBank/DDBJ databases">
        <title>Analysis of 21 Apiospora genomes using comparative genomics revels a genus with tremendous synthesis potential of carbohydrate active enzymes and secondary metabolites.</title>
        <authorList>
            <person name="Sorensen T."/>
        </authorList>
    </citation>
    <scope>NUCLEOTIDE SEQUENCE [LARGE SCALE GENOMIC DNA]</scope>
    <source>
        <strain evidence="2 3">CBS 117206</strain>
    </source>
</reference>
<accession>A0AAW0Q355</accession>
<dbReference type="Proteomes" id="UP001392437">
    <property type="component" value="Unassembled WGS sequence"/>
</dbReference>
<feature type="chain" id="PRO_5043878069" evidence="1">
    <location>
        <begin position="18"/>
        <end position="186"/>
    </location>
</feature>
<feature type="signal peptide" evidence="1">
    <location>
        <begin position="1"/>
        <end position="17"/>
    </location>
</feature>
<dbReference type="EMBL" id="JAQQWP010000012">
    <property type="protein sequence ID" value="KAK8092794.1"/>
    <property type="molecule type" value="Genomic_DNA"/>
</dbReference>
<evidence type="ECO:0000313" key="2">
    <source>
        <dbReference type="EMBL" id="KAK8092794.1"/>
    </source>
</evidence>
<dbReference type="Gene3D" id="3.10.350.10">
    <property type="entry name" value="LysM domain"/>
    <property type="match status" value="1"/>
</dbReference>
<comment type="caution">
    <text evidence="2">The sequence shown here is derived from an EMBL/GenBank/DDBJ whole genome shotgun (WGS) entry which is preliminary data.</text>
</comment>
<dbReference type="AlphaFoldDB" id="A0AAW0Q355"/>
<name>A0AAW0Q355_9PEZI</name>
<evidence type="ECO:0000256" key="1">
    <source>
        <dbReference type="SAM" id="SignalP"/>
    </source>
</evidence>
<protein>
    <submittedName>
        <fullName evidence="2">Carbohydrate-binding module family 50 protein</fullName>
    </submittedName>
</protein>